<evidence type="ECO:0000256" key="1">
    <source>
        <dbReference type="SAM" id="MobiDB-lite"/>
    </source>
</evidence>
<accession>A0A1P8WRI6</accession>
<dbReference type="Proteomes" id="UP000187735">
    <property type="component" value="Chromosome"/>
</dbReference>
<dbReference type="PANTHER" id="PTHR32432">
    <property type="entry name" value="CELL DIVISION PROTEIN FTSA-RELATED"/>
    <property type="match status" value="1"/>
</dbReference>
<dbReference type="RefSeq" id="WP_077027659.1">
    <property type="nucleotide sequence ID" value="NZ_CP017641.1"/>
</dbReference>
<dbReference type="STRING" id="1891926.Fuma_06349"/>
<dbReference type="Gene3D" id="3.30.1490.300">
    <property type="match status" value="1"/>
</dbReference>
<evidence type="ECO:0000313" key="3">
    <source>
        <dbReference type="Proteomes" id="UP000187735"/>
    </source>
</evidence>
<proteinExistence type="predicted"/>
<dbReference type="SUPFAM" id="SSF53067">
    <property type="entry name" value="Actin-like ATPase domain"/>
    <property type="match status" value="1"/>
</dbReference>
<dbReference type="OrthoDB" id="273477at2"/>
<dbReference type="EMBL" id="CP017641">
    <property type="protein sequence ID" value="APZ96676.1"/>
    <property type="molecule type" value="Genomic_DNA"/>
</dbReference>
<keyword evidence="3" id="KW-1185">Reference proteome</keyword>
<dbReference type="AlphaFoldDB" id="A0A1P8WRI6"/>
<feature type="region of interest" description="Disordered" evidence="1">
    <location>
        <begin position="475"/>
        <end position="494"/>
    </location>
</feature>
<dbReference type="PANTHER" id="PTHR32432:SF3">
    <property type="entry name" value="ETHANOLAMINE UTILIZATION PROTEIN EUTJ"/>
    <property type="match status" value="1"/>
</dbReference>
<dbReference type="Pfam" id="PF11104">
    <property type="entry name" value="PilM_2"/>
    <property type="match status" value="1"/>
</dbReference>
<dbReference type="InterPro" id="IPR005883">
    <property type="entry name" value="PilM"/>
</dbReference>
<gene>
    <name evidence="2" type="ORF">Fuma_06349</name>
</gene>
<dbReference type="InterPro" id="IPR043129">
    <property type="entry name" value="ATPase_NBD"/>
</dbReference>
<organism evidence="2 3">
    <name type="scientific">Fuerstiella marisgermanici</name>
    <dbReference type="NCBI Taxonomy" id="1891926"/>
    <lineage>
        <taxon>Bacteria</taxon>
        <taxon>Pseudomonadati</taxon>
        <taxon>Planctomycetota</taxon>
        <taxon>Planctomycetia</taxon>
        <taxon>Planctomycetales</taxon>
        <taxon>Planctomycetaceae</taxon>
        <taxon>Fuerstiella</taxon>
    </lineage>
</organism>
<name>A0A1P8WRI6_9PLAN</name>
<evidence type="ECO:0000313" key="2">
    <source>
        <dbReference type="EMBL" id="APZ96676.1"/>
    </source>
</evidence>
<protein>
    <submittedName>
        <fullName evidence="2">Type IV pilus assembly protein</fullName>
    </submittedName>
</protein>
<dbReference type="KEGG" id="fmr:Fuma_06349"/>
<sequence>MPDTLVIEWDRDQLIAATGSAGSSTVKLKSAVTVDRQNGQLLPAEIGEELRKALSAEGIAATEAIVVLPRELVTFNRVELPNLSDAEIPDIVALQAATRLTVPVDSVCLDFSPLPITPGAETREVLLVTVPKKHISEVRECLAVCDLQLVGVRISSFGVAASVVHAGVVSKTAASSSVEAIVAMGSDSIELIMMTGHSVAFSHSGASWTSLDGVEQAVRAEISRARLAASEDMGDYKVQRLMLIGSPELTAAVPDSISKRLNDAEVVRIDPQGTLLTCTVPEGLISSDMLAIAGVIANFETSSVESVDLVNPRKAPEKKDYSRLRNLTIVGVTALALVGGWKWRTDKVNAINEATEALKDESSEMQEAYKLAKNELMLDRNLTEWTDRDINWLDEMQKLKDLMGGTDRVYIKQFKFGVRKGDYVASIEAEGFAKSRRDIEDLQRVLTEAGYEVAPSEITPSLRDPNYAMELNLEVSIPETKPQPAGQKSQQAKT</sequence>
<reference evidence="2 3" key="1">
    <citation type="journal article" date="2016" name="Front. Microbiol.">
        <title>Fuerstia marisgermanicae gen. nov., sp. nov., an Unusual Member of the Phylum Planctomycetes from the German Wadden Sea.</title>
        <authorList>
            <person name="Kohn T."/>
            <person name="Heuer A."/>
            <person name="Jogler M."/>
            <person name="Vollmers J."/>
            <person name="Boedeker C."/>
            <person name="Bunk B."/>
            <person name="Rast P."/>
            <person name="Borchert D."/>
            <person name="Glockner I."/>
            <person name="Freese H.M."/>
            <person name="Klenk H.P."/>
            <person name="Overmann J."/>
            <person name="Kaster A.K."/>
            <person name="Rohde M."/>
            <person name="Wiegand S."/>
            <person name="Jogler C."/>
        </authorList>
    </citation>
    <scope>NUCLEOTIDE SEQUENCE [LARGE SCALE GENOMIC DNA]</scope>
    <source>
        <strain evidence="2 3">NH11</strain>
    </source>
</reference>
<dbReference type="InterPro" id="IPR050696">
    <property type="entry name" value="FtsA/MreB"/>
</dbReference>